<evidence type="ECO:0000313" key="2">
    <source>
        <dbReference type="EMBL" id="KAA8820981.1"/>
    </source>
</evidence>
<dbReference type="EMBL" id="RZOA01000015">
    <property type="protein sequence ID" value="KAA8822803.1"/>
    <property type="molecule type" value="Genomic_DNA"/>
</dbReference>
<feature type="compositionally biased region" description="Low complexity" evidence="1">
    <location>
        <begin position="119"/>
        <end position="147"/>
    </location>
</feature>
<evidence type="ECO:0000256" key="1">
    <source>
        <dbReference type="SAM" id="MobiDB-lite"/>
    </source>
</evidence>
<sequence>MLLAILLWLALVIGAVVFVLRLARGESHSGAFTESLKKRSDPKPAQDERTPRSAGMVPSFAPQSVLTRPVGDVPPEDPMERTMENPVYITNSTVVEMRSMRKPKHAVDDPARSGGVVGTVGASADRAASPSFPAASGSSNSSGSSGSSEDHPAGIDPNL</sequence>
<dbReference type="EMBL" id="RZNZ01000006">
    <property type="protein sequence ID" value="KAA8820981.1"/>
    <property type="molecule type" value="Genomic_DNA"/>
</dbReference>
<protein>
    <submittedName>
        <fullName evidence="3">Uncharacterized protein</fullName>
    </submittedName>
</protein>
<organism evidence="3 4">
    <name type="scientific">Bifidobacterium vespertilionis</name>
    <dbReference type="NCBI Taxonomy" id="2562524"/>
    <lineage>
        <taxon>Bacteria</taxon>
        <taxon>Bacillati</taxon>
        <taxon>Actinomycetota</taxon>
        <taxon>Actinomycetes</taxon>
        <taxon>Bifidobacteriales</taxon>
        <taxon>Bifidobacteriaceae</taxon>
        <taxon>Bifidobacterium</taxon>
    </lineage>
</organism>
<keyword evidence="5" id="KW-1185">Reference proteome</keyword>
<dbReference type="Proteomes" id="UP000345527">
    <property type="component" value="Unassembled WGS sequence"/>
</dbReference>
<accession>A0A5J5E1A4</accession>
<name>A0A5J5E1A4_9BIFI</name>
<dbReference type="AlphaFoldDB" id="A0A5J5E1A4"/>
<comment type="caution">
    <text evidence="3">The sequence shown here is derived from an EMBL/GenBank/DDBJ whole genome shotgun (WGS) entry which is preliminary data.</text>
</comment>
<reference evidence="4 5" key="1">
    <citation type="journal article" date="2019" name="Syst. Appl. Microbiol.">
        <title>Characterization of Bifidobacterium species in feaces of the Egyptian fruit bat: Description of B. vespertilionis sp. nov. and B. rousetti sp. nov.</title>
        <authorList>
            <person name="Modesto M."/>
            <person name="Satti M."/>
            <person name="Watanabe K."/>
            <person name="Puglisi E."/>
            <person name="Morelli L."/>
            <person name="Huang C.-H."/>
            <person name="Liou J.-S."/>
            <person name="Miyashita M."/>
            <person name="Tamura T."/>
            <person name="Saito S."/>
            <person name="Mori K."/>
            <person name="Huang L."/>
            <person name="Sciavilla P."/>
            <person name="Sandri C."/>
            <person name="Spiezio C."/>
            <person name="Vitali F."/>
            <person name="Cavalieri D."/>
            <person name="Perpetuini G."/>
            <person name="Tofalo R."/>
            <person name="Bonetti A."/>
            <person name="Arita M."/>
            <person name="Mattarelli P."/>
        </authorList>
    </citation>
    <scope>NUCLEOTIDE SEQUENCE [LARGE SCALE GENOMIC DNA]</scope>
    <source>
        <strain evidence="2 5">RST16</strain>
        <strain evidence="3 4">RST8</strain>
    </source>
</reference>
<dbReference type="OrthoDB" id="3240310at2"/>
<feature type="compositionally biased region" description="Basic and acidic residues" evidence="1">
    <location>
        <begin position="35"/>
        <end position="51"/>
    </location>
</feature>
<evidence type="ECO:0000313" key="4">
    <source>
        <dbReference type="Proteomes" id="UP000345527"/>
    </source>
</evidence>
<dbReference type="RefSeq" id="WP_150354427.1">
    <property type="nucleotide sequence ID" value="NZ_RZNZ01000006.1"/>
</dbReference>
<evidence type="ECO:0000313" key="5">
    <source>
        <dbReference type="Proteomes" id="UP000374630"/>
    </source>
</evidence>
<proteinExistence type="predicted"/>
<feature type="region of interest" description="Disordered" evidence="1">
    <location>
        <begin position="30"/>
        <end position="159"/>
    </location>
</feature>
<dbReference type="Proteomes" id="UP000374630">
    <property type="component" value="Unassembled WGS sequence"/>
</dbReference>
<gene>
    <name evidence="3" type="ORF">EM848_08100</name>
    <name evidence="2" type="ORF">EMO90_05845</name>
</gene>
<evidence type="ECO:0000313" key="3">
    <source>
        <dbReference type="EMBL" id="KAA8822803.1"/>
    </source>
</evidence>